<keyword evidence="1" id="KW-0472">Membrane</keyword>
<dbReference type="RefSeq" id="WP_344909881.1">
    <property type="nucleotide sequence ID" value="NZ_BAAAYO010000008.1"/>
</dbReference>
<sequence length="180" mass="20159">MIVFLWCVGGIVTAVGLLSAFGGGEPSLGAVEILGGALLLGVAKLIELLRNIYHHMLGMPLSDSQIRHIVKTSKTYEMESPGISLYPDHGTEDLLLVLEGEHYVRVELFTSYVTQEEYEYRFSFPNSDSITLELSDRYYTGVDLFRVHKQVYVKVAALHLVSILNKGRVILKPDLPDYKE</sequence>
<keyword evidence="3" id="KW-1185">Reference proteome</keyword>
<keyword evidence="1" id="KW-0812">Transmembrane</keyword>
<name>A0ABV5W3S7_9BACL</name>
<reference evidence="2 3" key="1">
    <citation type="submission" date="2024-09" db="EMBL/GenBank/DDBJ databases">
        <authorList>
            <person name="Sun Q."/>
            <person name="Mori K."/>
        </authorList>
    </citation>
    <scope>NUCLEOTIDE SEQUENCE [LARGE SCALE GENOMIC DNA]</scope>
    <source>
        <strain evidence="2 3">JCM 12520</strain>
    </source>
</reference>
<dbReference type="Proteomes" id="UP001589619">
    <property type="component" value="Unassembled WGS sequence"/>
</dbReference>
<evidence type="ECO:0000313" key="2">
    <source>
        <dbReference type="EMBL" id="MFB9754881.1"/>
    </source>
</evidence>
<proteinExistence type="predicted"/>
<gene>
    <name evidence="2" type="ORF">ACFFNY_25185</name>
</gene>
<dbReference type="EMBL" id="JBHMAG010000016">
    <property type="protein sequence ID" value="MFB9754881.1"/>
    <property type="molecule type" value="Genomic_DNA"/>
</dbReference>
<comment type="caution">
    <text evidence="2">The sequence shown here is derived from an EMBL/GenBank/DDBJ whole genome shotgun (WGS) entry which is preliminary data.</text>
</comment>
<keyword evidence="1" id="KW-1133">Transmembrane helix</keyword>
<protein>
    <submittedName>
        <fullName evidence="2">Uncharacterized protein</fullName>
    </submittedName>
</protein>
<evidence type="ECO:0000313" key="3">
    <source>
        <dbReference type="Proteomes" id="UP001589619"/>
    </source>
</evidence>
<feature type="transmembrane region" description="Helical" evidence="1">
    <location>
        <begin position="30"/>
        <end position="49"/>
    </location>
</feature>
<accession>A0ABV5W3S7</accession>
<evidence type="ECO:0000256" key="1">
    <source>
        <dbReference type="SAM" id="Phobius"/>
    </source>
</evidence>
<organism evidence="2 3">
    <name type="scientific">Paenibacillus hodogayensis</name>
    <dbReference type="NCBI Taxonomy" id="279208"/>
    <lineage>
        <taxon>Bacteria</taxon>
        <taxon>Bacillati</taxon>
        <taxon>Bacillota</taxon>
        <taxon>Bacilli</taxon>
        <taxon>Bacillales</taxon>
        <taxon>Paenibacillaceae</taxon>
        <taxon>Paenibacillus</taxon>
    </lineage>
</organism>